<comment type="caution">
    <text evidence="7">The sequence shown here is derived from an EMBL/GenBank/DDBJ whole genome shotgun (WGS) entry which is preliminary data.</text>
</comment>
<evidence type="ECO:0000256" key="1">
    <source>
        <dbReference type="ARBA" id="ARBA00023125"/>
    </source>
</evidence>
<sequence length="246" mass="28813">MENIESYKKNARILLVEDEYETQAKLLKILNRVYNNIIVAKNGDDALMIIRDFYLRGKNFDLVISDINMPIMDGVDLLKNVRHIDELLPFIFLTAQLDVKQLLDVVKLDINDYILKPIDVEPLLQSIEKVLNKNYKKNFLIGEKSSILLENGFEWDIEEKVLYKNNSTVKLTKKELQLIDILCKNINRVVNTDDIINFIWDEIKDFESAIANLKNLISRLRVKMPDLNIENMYGFGYKLRMKDGRI</sequence>
<feature type="coiled-coil region" evidence="4">
    <location>
        <begin position="203"/>
        <end position="230"/>
    </location>
</feature>
<keyword evidence="8" id="KW-1185">Reference proteome</keyword>
<feature type="domain" description="Response regulatory" evidence="5">
    <location>
        <begin position="12"/>
        <end position="131"/>
    </location>
</feature>
<evidence type="ECO:0000256" key="3">
    <source>
        <dbReference type="PROSITE-ProRule" id="PRU01091"/>
    </source>
</evidence>
<evidence type="ECO:0000259" key="5">
    <source>
        <dbReference type="PROSITE" id="PS50110"/>
    </source>
</evidence>
<dbReference type="CDD" id="cd00156">
    <property type="entry name" value="REC"/>
    <property type="match status" value="1"/>
</dbReference>
<proteinExistence type="predicted"/>
<dbReference type="GO" id="GO:0006355">
    <property type="term" value="P:regulation of DNA-templated transcription"/>
    <property type="evidence" value="ECO:0007669"/>
    <property type="project" value="InterPro"/>
</dbReference>
<dbReference type="AlphaFoldDB" id="A0A5R8Y0R1"/>
<evidence type="ECO:0000256" key="2">
    <source>
        <dbReference type="PROSITE-ProRule" id="PRU00169"/>
    </source>
</evidence>
<dbReference type="GO" id="GO:0000156">
    <property type="term" value="F:phosphorelay response regulator activity"/>
    <property type="evidence" value="ECO:0007669"/>
    <property type="project" value="TreeGrafter"/>
</dbReference>
<feature type="domain" description="OmpR/PhoB-type" evidence="6">
    <location>
        <begin position="145"/>
        <end position="241"/>
    </location>
</feature>
<reference evidence="7 8" key="1">
    <citation type="submission" date="2019-05" db="EMBL/GenBank/DDBJ databases">
        <title>Arcobacter sp. nov., isolated from sea sediment.</title>
        <authorList>
            <person name="Kim W."/>
        </authorList>
    </citation>
    <scope>NUCLEOTIDE SEQUENCE [LARGE SCALE GENOMIC DNA]</scope>
    <source>
        <strain evidence="7 8">CAU 1517</strain>
    </source>
</reference>
<dbReference type="GO" id="GO:0000976">
    <property type="term" value="F:transcription cis-regulatory region binding"/>
    <property type="evidence" value="ECO:0007669"/>
    <property type="project" value="TreeGrafter"/>
</dbReference>
<dbReference type="Gene3D" id="3.40.50.2300">
    <property type="match status" value="1"/>
</dbReference>
<feature type="DNA-binding region" description="OmpR/PhoB-type" evidence="3">
    <location>
        <begin position="145"/>
        <end position="241"/>
    </location>
</feature>
<protein>
    <submittedName>
        <fullName evidence="7">Response regulator transcription factor</fullName>
    </submittedName>
</protein>
<accession>A0A5R8Y0R1</accession>
<dbReference type="Proteomes" id="UP000308901">
    <property type="component" value="Unassembled WGS sequence"/>
</dbReference>
<dbReference type="CDD" id="cd00383">
    <property type="entry name" value="trans_reg_C"/>
    <property type="match status" value="1"/>
</dbReference>
<evidence type="ECO:0000313" key="8">
    <source>
        <dbReference type="Proteomes" id="UP000308901"/>
    </source>
</evidence>
<dbReference type="SMART" id="SM00448">
    <property type="entry name" value="REC"/>
    <property type="match status" value="1"/>
</dbReference>
<dbReference type="InterPro" id="IPR001867">
    <property type="entry name" value="OmpR/PhoB-type_DNA-bd"/>
</dbReference>
<dbReference type="InterPro" id="IPR039420">
    <property type="entry name" value="WalR-like"/>
</dbReference>
<dbReference type="Gene3D" id="1.10.10.10">
    <property type="entry name" value="Winged helix-like DNA-binding domain superfamily/Winged helix DNA-binding domain"/>
    <property type="match status" value="1"/>
</dbReference>
<dbReference type="RefSeq" id="WP_138152342.1">
    <property type="nucleotide sequence ID" value="NZ_VANU01000003.1"/>
</dbReference>
<dbReference type="PANTHER" id="PTHR48111">
    <property type="entry name" value="REGULATOR OF RPOS"/>
    <property type="match status" value="1"/>
</dbReference>
<keyword evidence="2" id="KW-0597">Phosphoprotein</keyword>
<dbReference type="Pfam" id="PF00486">
    <property type="entry name" value="Trans_reg_C"/>
    <property type="match status" value="1"/>
</dbReference>
<dbReference type="PROSITE" id="PS50110">
    <property type="entry name" value="RESPONSE_REGULATORY"/>
    <property type="match status" value="1"/>
</dbReference>
<evidence type="ECO:0000259" key="6">
    <source>
        <dbReference type="PROSITE" id="PS51755"/>
    </source>
</evidence>
<evidence type="ECO:0000313" key="7">
    <source>
        <dbReference type="EMBL" id="TLP38348.1"/>
    </source>
</evidence>
<dbReference type="GO" id="GO:0032993">
    <property type="term" value="C:protein-DNA complex"/>
    <property type="evidence" value="ECO:0007669"/>
    <property type="project" value="TreeGrafter"/>
</dbReference>
<dbReference type="Pfam" id="PF00072">
    <property type="entry name" value="Response_reg"/>
    <property type="match status" value="1"/>
</dbReference>
<feature type="modified residue" description="4-aspartylphosphate" evidence="2">
    <location>
        <position position="66"/>
    </location>
</feature>
<dbReference type="PANTHER" id="PTHR48111:SF17">
    <property type="entry name" value="TRANSCRIPTIONAL REGULATORY PROTEIN YPDB"/>
    <property type="match status" value="1"/>
</dbReference>
<dbReference type="SUPFAM" id="SSF52172">
    <property type="entry name" value="CheY-like"/>
    <property type="match status" value="1"/>
</dbReference>
<keyword evidence="1 3" id="KW-0238">DNA-binding</keyword>
<dbReference type="InterPro" id="IPR036388">
    <property type="entry name" value="WH-like_DNA-bd_sf"/>
</dbReference>
<dbReference type="InterPro" id="IPR001789">
    <property type="entry name" value="Sig_transdc_resp-reg_receiver"/>
</dbReference>
<dbReference type="GO" id="GO:0005829">
    <property type="term" value="C:cytosol"/>
    <property type="evidence" value="ECO:0007669"/>
    <property type="project" value="TreeGrafter"/>
</dbReference>
<organism evidence="7 8">
    <name type="scientific">Arcobacter arenosus</name>
    <dbReference type="NCBI Taxonomy" id="2576037"/>
    <lineage>
        <taxon>Bacteria</taxon>
        <taxon>Pseudomonadati</taxon>
        <taxon>Campylobacterota</taxon>
        <taxon>Epsilonproteobacteria</taxon>
        <taxon>Campylobacterales</taxon>
        <taxon>Arcobacteraceae</taxon>
        <taxon>Arcobacter</taxon>
    </lineage>
</organism>
<dbReference type="OrthoDB" id="5514345at2"/>
<keyword evidence="4" id="KW-0175">Coiled coil</keyword>
<dbReference type="SMART" id="SM00862">
    <property type="entry name" value="Trans_reg_C"/>
    <property type="match status" value="1"/>
</dbReference>
<name>A0A5R8Y0R1_9BACT</name>
<gene>
    <name evidence="7" type="ORF">FDK22_07690</name>
</gene>
<evidence type="ECO:0000256" key="4">
    <source>
        <dbReference type="SAM" id="Coils"/>
    </source>
</evidence>
<dbReference type="EMBL" id="VANU01000003">
    <property type="protein sequence ID" value="TLP38348.1"/>
    <property type="molecule type" value="Genomic_DNA"/>
</dbReference>
<dbReference type="PROSITE" id="PS51755">
    <property type="entry name" value="OMPR_PHOB"/>
    <property type="match status" value="1"/>
</dbReference>
<dbReference type="InterPro" id="IPR011006">
    <property type="entry name" value="CheY-like_superfamily"/>
</dbReference>